<proteinExistence type="predicted"/>
<dbReference type="Proteomes" id="UP001301326">
    <property type="component" value="Chromosome"/>
</dbReference>
<accession>A0AA95KRM7</accession>
<reference evidence="2" key="1">
    <citation type="journal article" date="2023" name="Int. J. Mol. Sci.">
        <title>Metagenomics Revealed a New Genus 'Candidatus Thiocaldithrix dubininis' gen. nov., sp. nov. and a New Species 'Candidatus Thiothrix putei' sp. nov. in the Family Thiotrichaceae, Some Members of Which Have Traits of Both Na+- and H+-Motive Energetics.</title>
        <authorList>
            <person name="Ravin N.V."/>
            <person name="Muntyan M.S."/>
            <person name="Smolyakov D.D."/>
            <person name="Rudenko T.S."/>
            <person name="Beletsky A.V."/>
            <person name="Mardanov A.V."/>
            <person name="Grabovich M.Y."/>
        </authorList>
    </citation>
    <scope>NUCLEOTIDE SEQUENCE</scope>
    <source>
        <strain evidence="2">GKL-02</strain>
    </source>
</reference>
<dbReference type="AlphaFoldDB" id="A0AA95KRM7"/>
<evidence type="ECO:0000256" key="1">
    <source>
        <dbReference type="SAM" id="SignalP"/>
    </source>
</evidence>
<keyword evidence="1" id="KW-0732">Signal</keyword>
<evidence type="ECO:0000313" key="2">
    <source>
        <dbReference type="EMBL" id="WGZ95972.1"/>
    </source>
</evidence>
<organism evidence="2">
    <name type="scientific">Candidatus Thiothrix putei</name>
    <dbReference type="NCBI Taxonomy" id="3080811"/>
    <lineage>
        <taxon>Bacteria</taxon>
        <taxon>Pseudomonadati</taxon>
        <taxon>Pseudomonadota</taxon>
        <taxon>Gammaproteobacteria</taxon>
        <taxon>Thiotrichales</taxon>
        <taxon>Thiotrichaceae</taxon>
        <taxon>Thiothrix</taxon>
    </lineage>
</organism>
<feature type="signal peptide" evidence="1">
    <location>
        <begin position="1"/>
        <end position="25"/>
    </location>
</feature>
<dbReference type="EMBL" id="CP124756">
    <property type="protein sequence ID" value="WGZ95972.1"/>
    <property type="molecule type" value="Genomic_DNA"/>
</dbReference>
<feature type="chain" id="PRO_5041720973" evidence="1">
    <location>
        <begin position="26"/>
        <end position="257"/>
    </location>
</feature>
<gene>
    <name evidence="2" type="ORF">QJT81_08320</name>
</gene>
<dbReference type="KEGG" id="tput:QJT81_08320"/>
<sequence>MQTKPYNIAAGLLLIASLSPVSGCAAETALAVAPPVNAANGFTSLWQPGWQCGQANQVSRAFIDSLIKNKALHGYALNGVSLPLLLGQNPAESGAILFAKSQNTWRAYPIADGSAVLSAYSTPAFNRLMLFATWGREGLGNDYMLLYGKNQLSEFGCTAVHFPAELNRPDWNNRYPGLHDFNMDTQGRGSLITAAYVPAGNGEKKQWYQYTSNDWGRNWSEARKIPAMPAKLDGIFQPISEIPPPAWLLKSLLASTP</sequence>
<reference evidence="2" key="2">
    <citation type="submission" date="2023-04" db="EMBL/GenBank/DDBJ databases">
        <authorList>
            <person name="Beletskiy A.V."/>
            <person name="Mardanov A.V."/>
            <person name="Ravin N.V."/>
        </authorList>
    </citation>
    <scope>NUCLEOTIDE SEQUENCE</scope>
    <source>
        <strain evidence="2">GKL-02</strain>
    </source>
</reference>
<name>A0AA95KRM7_9GAMM</name>
<protein>
    <submittedName>
        <fullName evidence="2">Uncharacterized protein</fullName>
    </submittedName>
</protein>